<organism evidence="10 11">
    <name type="scientific">Mordavella massiliensis</name>
    <dbReference type="NCBI Taxonomy" id="1871024"/>
    <lineage>
        <taxon>Bacteria</taxon>
        <taxon>Bacillati</taxon>
        <taxon>Bacillota</taxon>
        <taxon>Clostridia</taxon>
        <taxon>Eubacteriales</taxon>
        <taxon>Clostridiaceae</taxon>
        <taxon>Mordavella</taxon>
    </lineage>
</organism>
<gene>
    <name evidence="10" type="primary">brnQ</name>
    <name evidence="10" type="ORF">H6A13_08460</name>
</gene>
<feature type="transmembrane region" description="Helical" evidence="9">
    <location>
        <begin position="152"/>
        <end position="171"/>
    </location>
</feature>
<keyword evidence="5 9" id="KW-0812">Transmembrane</keyword>
<keyword evidence="4" id="KW-1003">Cell membrane</keyword>
<dbReference type="InterPro" id="IPR004685">
    <property type="entry name" value="Brnchd-chn_aa_trnsp_Livcs"/>
</dbReference>
<name>A0A938X3M7_9CLOT</name>
<evidence type="ECO:0000256" key="7">
    <source>
        <dbReference type="ARBA" id="ARBA00022989"/>
    </source>
</evidence>
<comment type="caution">
    <text evidence="10">The sequence shown here is derived from an EMBL/GenBank/DDBJ whole genome shotgun (WGS) entry which is preliminary data.</text>
</comment>
<keyword evidence="7 9" id="KW-1133">Transmembrane helix</keyword>
<dbReference type="RefSeq" id="WP_204909161.1">
    <property type="nucleotide sequence ID" value="NZ_JACJLV010000025.1"/>
</dbReference>
<protein>
    <recommendedName>
        <fullName evidence="9">Branched-chain amino acid transport system carrier protein</fullName>
    </recommendedName>
</protein>
<dbReference type="GO" id="GO:0005304">
    <property type="term" value="F:L-valine transmembrane transporter activity"/>
    <property type="evidence" value="ECO:0007669"/>
    <property type="project" value="TreeGrafter"/>
</dbReference>
<feature type="transmembrane region" description="Helical" evidence="9">
    <location>
        <begin position="320"/>
        <end position="343"/>
    </location>
</feature>
<keyword evidence="6 9" id="KW-0029">Amino-acid transport</keyword>
<accession>A0A938X3M7</accession>
<dbReference type="GO" id="GO:0005886">
    <property type="term" value="C:plasma membrane"/>
    <property type="evidence" value="ECO:0007669"/>
    <property type="project" value="UniProtKB-SubCell"/>
</dbReference>
<evidence type="ECO:0000256" key="5">
    <source>
        <dbReference type="ARBA" id="ARBA00022692"/>
    </source>
</evidence>
<dbReference type="GO" id="GO:0015188">
    <property type="term" value="F:L-isoleucine transmembrane transporter activity"/>
    <property type="evidence" value="ECO:0007669"/>
    <property type="project" value="TreeGrafter"/>
</dbReference>
<dbReference type="PANTHER" id="PTHR30588">
    <property type="entry name" value="BRANCHED-CHAIN AMINO ACID TRANSPORT SYSTEM 2 CARRIER PROTEIN"/>
    <property type="match status" value="1"/>
</dbReference>
<comment type="similarity">
    <text evidence="2 9">Belongs to the branched chain amino acid transporter family.</text>
</comment>
<evidence type="ECO:0000313" key="11">
    <source>
        <dbReference type="Proteomes" id="UP000713880"/>
    </source>
</evidence>
<evidence type="ECO:0000256" key="3">
    <source>
        <dbReference type="ARBA" id="ARBA00022448"/>
    </source>
</evidence>
<feature type="transmembrane region" description="Helical" evidence="9">
    <location>
        <begin position="9"/>
        <end position="28"/>
    </location>
</feature>
<dbReference type="GO" id="GO:0015190">
    <property type="term" value="F:L-leucine transmembrane transporter activity"/>
    <property type="evidence" value="ECO:0007669"/>
    <property type="project" value="TreeGrafter"/>
</dbReference>
<evidence type="ECO:0000256" key="2">
    <source>
        <dbReference type="ARBA" id="ARBA00008540"/>
    </source>
</evidence>
<feature type="transmembrane region" description="Helical" evidence="9">
    <location>
        <begin position="81"/>
        <end position="100"/>
    </location>
</feature>
<feature type="transmembrane region" description="Helical" evidence="9">
    <location>
        <begin position="233"/>
        <end position="257"/>
    </location>
</feature>
<feature type="transmembrane region" description="Helical" evidence="9">
    <location>
        <begin position="349"/>
        <end position="369"/>
    </location>
</feature>
<dbReference type="AlphaFoldDB" id="A0A938X3M7"/>
<feature type="transmembrane region" description="Helical" evidence="9">
    <location>
        <begin position="120"/>
        <end position="140"/>
    </location>
</feature>
<sequence>MKKLSFKETIFVASMLFGMFFGAGNLIFPVSMGQMAGDHIWLAALGFLVTGVGLPLLGVAALGISRETGLLGLASRIGKNYGVFFTCALYLTIGPFFAIPRCASVSYTVGIERILEGQDQTLWLAVFSFLFFAIVLFFSLRPGEILTWIGKVLNPSFLVILGLLVVVALISPMGDPMTMAPEEGYESGALFTGFLEGYNTMDALAALAFGIVVIEVIRGLGVEQPGQIAKDTVKAGIFSSILMAVIYVLVTLVGGQSRGEFGISSNGGEGLALIADHYFGGAGMFILALMVTLACLKTAIGLITSCSETFSEMFPKSPGYRFWAVLFSVVSFLIANLGLNAIVAYSVPVLMFLYPLAIVLVLLTLFGSWFDNNRHVLRWTIAFTAVAALADFLRALPEGTQDALHTAPVTDMLGNVIPLSELGFGWIVPAAVGFVIGLIASRRRGA</sequence>
<dbReference type="Gene3D" id="1.20.1740.10">
    <property type="entry name" value="Amino acid/polyamine transporter I"/>
    <property type="match status" value="1"/>
</dbReference>
<reference evidence="10" key="1">
    <citation type="submission" date="2020-08" db="EMBL/GenBank/DDBJ databases">
        <authorList>
            <person name="Cejkova D."/>
            <person name="Kubasova T."/>
            <person name="Jahodarova E."/>
            <person name="Rychlik I."/>
        </authorList>
    </citation>
    <scope>NUCLEOTIDE SEQUENCE</scope>
    <source>
        <strain evidence="10">An420c</strain>
    </source>
</reference>
<feature type="transmembrane region" description="Helical" evidence="9">
    <location>
        <begin position="277"/>
        <end position="300"/>
    </location>
</feature>
<proteinExistence type="inferred from homology"/>
<feature type="transmembrane region" description="Helical" evidence="9">
    <location>
        <begin position="376"/>
        <end position="396"/>
    </location>
</feature>
<evidence type="ECO:0000256" key="9">
    <source>
        <dbReference type="RuleBase" id="RU362122"/>
    </source>
</evidence>
<reference evidence="10" key="2">
    <citation type="journal article" date="2021" name="Sci. Rep.">
        <title>The distribution of antibiotic resistance genes in chicken gut microbiota commensals.</title>
        <authorList>
            <person name="Juricova H."/>
            <person name="Matiasovicova J."/>
            <person name="Kubasova T."/>
            <person name="Cejkova D."/>
            <person name="Rychlik I."/>
        </authorList>
    </citation>
    <scope>NUCLEOTIDE SEQUENCE</scope>
    <source>
        <strain evidence="10">An420c</strain>
    </source>
</reference>
<feature type="transmembrane region" description="Helical" evidence="9">
    <location>
        <begin position="40"/>
        <end position="60"/>
    </location>
</feature>
<dbReference type="PANTHER" id="PTHR30588:SF0">
    <property type="entry name" value="BRANCHED-CHAIN AMINO ACID PERMEASE BRNQ"/>
    <property type="match status" value="1"/>
</dbReference>
<evidence type="ECO:0000256" key="8">
    <source>
        <dbReference type="ARBA" id="ARBA00023136"/>
    </source>
</evidence>
<feature type="transmembrane region" description="Helical" evidence="9">
    <location>
        <begin position="203"/>
        <end position="221"/>
    </location>
</feature>
<dbReference type="NCBIfam" id="TIGR00796">
    <property type="entry name" value="livcs"/>
    <property type="match status" value="1"/>
</dbReference>
<comment type="subcellular location">
    <subcellularLocation>
        <location evidence="1 9">Cell membrane</location>
        <topology evidence="1 9">Multi-pass membrane protein</topology>
    </subcellularLocation>
</comment>
<keyword evidence="3 9" id="KW-0813">Transport</keyword>
<evidence type="ECO:0000256" key="4">
    <source>
        <dbReference type="ARBA" id="ARBA00022475"/>
    </source>
</evidence>
<keyword evidence="11" id="KW-1185">Reference proteome</keyword>
<dbReference type="GO" id="GO:0015820">
    <property type="term" value="P:L-leucine transport"/>
    <property type="evidence" value="ECO:0007669"/>
    <property type="project" value="TreeGrafter"/>
</dbReference>
<dbReference type="Pfam" id="PF05525">
    <property type="entry name" value="Branch_AA_trans"/>
    <property type="match status" value="1"/>
</dbReference>
<keyword evidence="8 9" id="KW-0472">Membrane</keyword>
<evidence type="ECO:0000256" key="1">
    <source>
        <dbReference type="ARBA" id="ARBA00004651"/>
    </source>
</evidence>
<feature type="transmembrane region" description="Helical" evidence="9">
    <location>
        <begin position="416"/>
        <end position="440"/>
    </location>
</feature>
<dbReference type="GO" id="GO:0015818">
    <property type="term" value="P:isoleucine transport"/>
    <property type="evidence" value="ECO:0007669"/>
    <property type="project" value="TreeGrafter"/>
</dbReference>
<evidence type="ECO:0000256" key="6">
    <source>
        <dbReference type="ARBA" id="ARBA00022970"/>
    </source>
</evidence>
<dbReference type="Proteomes" id="UP000713880">
    <property type="component" value="Unassembled WGS sequence"/>
</dbReference>
<comment type="function">
    <text evidence="9">Component of the transport system for branched-chain amino acids.</text>
</comment>
<dbReference type="EMBL" id="JACJLV010000025">
    <property type="protein sequence ID" value="MBM6827120.1"/>
    <property type="molecule type" value="Genomic_DNA"/>
</dbReference>
<evidence type="ECO:0000313" key="10">
    <source>
        <dbReference type="EMBL" id="MBM6827120.1"/>
    </source>
</evidence>